<evidence type="ECO:0000256" key="2">
    <source>
        <dbReference type="ARBA" id="ARBA00011881"/>
    </source>
</evidence>
<keyword evidence="3" id="KW-0560">Oxidoreductase</keyword>
<name>A0A6V7XCX0_MELEN</name>
<dbReference type="FunFam" id="3.40.309.10:FF:000018">
    <property type="entry name" value="Alpha-aminoadipic semialdehyde dehydrogenase"/>
    <property type="match status" value="1"/>
</dbReference>
<reference evidence="6 7" key="1">
    <citation type="submission" date="2020-08" db="EMBL/GenBank/DDBJ databases">
        <authorList>
            <person name="Koutsovoulos G."/>
            <person name="Danchin GJ E."/>
        </authorList>
    </citation>
    <scope>NUCLEOTIDE SEQUENCE [LARGE SCALE GENOMIC DNA]</scope>
</reference>
<sequence length="540" mass="59402">MLFKINNYLLQTKLKKNTNLFIQQIAKMNTYLINSDKYLFLKELGISELNFGVFDGNKWISNGKIIDILCPSTNTPIAKVQLASEEDYQRTLKYSRESIKIWQNLPAPARGEIVRQIGDSLRKQCENLGKLVFLFHWKWEKILSEGKGEIQEIIDIADFATGLSRMFSGSIIPSERKEHVLLEQWNPLGIVGVITAFNFPAAVYGWNAALALTCGNCLIWKPAPTTSLTAIAVTRLIENVLKDNNLPPSICSLICGGSDVGLLLTKDPKVDLVSFTGSTEVGRIVGQQVQARFGKLLLELGGNNGVIVMEDANLDLVVPAVTFSCQRCTTTRRLIVHKQVYDVLIERLTNAFKQIESRIGDPLNENTLVGPLHTKTSVLAYKSAIAEAIANGGKVECGGKILEELKGNYVLPTLISGLKHNSDLVLKETFAPICYILKVDSFEEAISVNNETRQGLSSSLFTQNVERLFKWIGPFGSDCGIVNVNIGTSGAEIGGAFGGEKETGGGRESGSDAWKNYMRRSTCTINFGKDLPLAQGVKFE</sequence>
<dbReference type="Pfam" id="PF00171">
    <property type="entry name" value="Aldedh"/>
    <property type="match status" value="1"/>
</dbReference>
<dbReference type="Gene3D" id="3.40.605.10">
    <property type="entry name" value="Aldehyde Dehydrogenase, Chain A, domain 1"/>
    <property type="match status" value="1"/>
</dbReference>
<dbReference type="EMBL" id="CAJEWN010001402">
    <property type="protein sequence ID" value="CAD2197176.1"/>
    <property type="molecule type" value="Genomic_DNA"/>
</dbReference>
<dbReference type="PANTHER" id="PTHR43521:SF1">
    <property type="entry name" value="ALPHA-AMINOADIPIC SEMIALDEHYDE DEHYDROGENASE"/>
    <property type="match status" value="1"/>
</dbReference>
<dbReference type="Proteomes" id="UP000580250">
    <property type="component" value="Unassembled WGS sequence"/>
</dbReference>
<comment type="subunit">
    <text evidence="2">Homotetramer.</text>
</comment>
<evidence type="ECO:0000256" key="3">
    <source>
        <dbReference type="ARBA" id="ARBA00023002"/>
    </source>
</evidence>
<dbReference type="GO" id="GO:0004029">
    <property type="term" value="F:aldehyde dehydrogenase (NAD+) activity"/>
    <property type="evidence" value="ECO:0007669"/>
    <property type="project" value="InterPro"/>
</dbReference>
<dbReference type="InterPro" id="IPR016162">
    <property type="entry name" value="Ald_DH_N"/>
</dbReference>
<comment type="caution">
    <text evidence="6">The sequence shown here is derived from an EMBL/GenBank/DDBJ whole genome shotgun (WGS) entry which is preliminary data.</text>
</comment>
<gene>
    <name evidence="6" type="ORF">MENT_LOCUS50398</name>
</gene>
<evidence type="ECO:0000313" key="6">
    <source>
        <dbReference type="EMBL" id="CAD2197176.1"/>
    </source>
</evidence>
<dbReference type="PANTHER" id="PTHR43521">
    <property type="entry name" value="ALPHA-AMINOADIPIC SEMIALDEHYDE DEHYDROGENASE"/>
    <property type="match status" value="1"/>
</dbReference>
<dbReference type="OrthoDB" id="310895at2759"/>
<evidence type="ECO:0000256" key="4">
    <source>
        <dbReference type="ARBA" id="ARBA00023027"/>
    </source>
</evidence>
<dbReference type="InterPro" id="IPR016163">
    <property type="entry name" value="Ald_DH_C"/>
</dbReference>
<evidence type="ECO:0000313" key="7">
    <source>
        <dbReference type="Proteomes" id="UP000580250"/>
    </source>
</evidence>
<protein>
    <recommendedName>
        <fullName evidence="5">Aldehyde dehydrogenase domain-containing protein</fullName>
    </recommendedName>
</protein>
<dbReference type="Gene3D" id="3.40.309.10">
    <property type="entry name" value="Aldehyde Dehydrogenase, Chain A, domain 2"/>
    <property type="match status" value="1"/>
</dbReference>
<dbReference type="AlphaFoldDB" id="A0A6V7XCX0"/>
<dbReference type="SUPFAM" id="SSF53720">
    <property type="entry name" value="ALDH-like"/>
    <property type="match status" value="1"/>
</dbReference>
<comment type="similarity">
    <text evidence="1">Belongs to the aldehyde dehydrogenase family.</text>
</comment>
<evidence type="ECO:0000256" key="1">
    <source>
        <dbReference type="ARBA" id="ARBA00009986"/>
    </source>
</evidence>
<dbReference type="CDD" id="cd07130">
    <property type="entry name" value="ALDH_F7_AASADH"/>
    <property type="match status" value="1"/>
</dbReference>
<organism evidence="6 7">
    <name type="scientific">Meloidogyne enterolobii</name>
    <name type="common">Root-knot nematode worm</name>
    <name type="synonym">Meloidogyne mayaguensis</name>
    <dbReference type="NCBI Taxonomy" id="390850"/>
    <lineage>
        <taxon>Eukaryota</taxon>
        <taxon>Metazoa</taxon>
        <taxon>Ecdysozoa</taxon>
        <taxon>Nematoda</taxon>
        <taxon>Chromadorea</taxon>
        <taxon>Rhabditida</taxon>
        <taxon>Tylenchina</taxon>
        <taxon>Tylenchomorpha</taxon>
        <taxon>Tylenchoidea</taxon>
        <taxon>Meloidogynidae</taxon>
        <taxon>Meloidogyninae</taxon>
        <taxon>Meloidogyne</taxon>
    </lineage>
</organism>
<dbReference type="InterPro" id="IPR016161">
    <property type="entry name" value="Ald_DH/histidinol_DH"/>
</dbReference>
<dbReference type="InterPro" id="IPR015590">
    <property type="entry name" value="Aldehyde_DH_dom"/>
</dbReference>
<proteinExistence type="inferred from homology"/>
<keyword evidence="4" id="KW-0520">NAD</keyword>
<feature type="domain" description="Aldehyde dehydrogenase" evidence="5">
    <location>
        <begin position="62"/>
        <end position="520"/>
    </location>
</feature>
<evidence type="ECO:0000259" key="5">
    <source>
        <dbReference type="Pfam" id="PF00171"/>
    </source>
</evidence>
<accession>A0A6V7XCX0</accession>
<dbReference type="InterPro" id="IPR044638">
    <property type="entry name" value="ALDH7A1-like"/>
</dbReference>